<dbReference type="EMBL" id="ABIC01000040">
    <property type="protein sequence ID" value="EDP99430.1"/>
    <property type="molecule type" value="Genomic_DNA"/>
</dbReference>
<comment type="subunit">
    <text evidence="5">NDH-1 is composed of 13 different subunits. Subunits NuoA, H, J, K, L, M, N constitute the membrane sector of the complex.</text>
</comment>
<feature type="transmembrane region" description="Helical" evidence="5">
    <location>
        <begin position="149"/>
        <end position="167"/>
    </location>
</feature>
<dbReference type="PANTHER" id="PTHR11432">
    <property type="entry name" value="NADH DEHYDROGENASE SUBUNIT 1"/>
    <property type="match status" value="1"/>
</dbReference>
<keyword evidence="4 5" id="KW-0472">Membrane</keyword>
<feature type="transmembrane region" description="Helical" evidence="5">
    <location>
        <begin position="227"/>
        <end position="249"/>
    </location>
</feature>
<dbReference type="GO" id="GO:0048038">
    <property type="term" value="F:quinone binding"/>
    <property type="evidence" value="ECO:0007669"/>
    <property type="project" value="UniProtKB-KW"/>
</dbReference>
<dbReference type="Proteomes" id="UP000005839">
    <property type="component" value="Unassembled WGS sequence"/>
</dbReference>
<reference evidence="7 8" key="1">
    <citation type="submission" date="2007-10" db="EMBL/GenBank/DDBJ databases">
        <authorList>
            <person name="Yayanos A."/>
            <person name="Ferriera S."/>
            <person name="Johnson J."/>
            <person name="Kravitz S."/>
            <person name="Halpern A."/>
            <person name="Remington K."/>
            <person name="Beeson K."/>
            <person name="Tran B."/>
            <person name="Rogers Y.-H."/>
            <person name="Friedman R."/>
            <person name="Venter J.C."/>
        </authorList>
    </citation>
    <scope>NUCLEOTIDE SEQUENCE [LARGE SCALE GENOMIC DNA]</scope>
    <source>
        <strain evidence="7 8">KT99</strain>
    </source>
</reference>
<evidence type="ECO:0000256" key="1">
    <source>
        <dbReference type="ARBA" id="ARBA00004141"/>
    </source>
</evidence>
<dbReference type="NCBIfam" id="NF004740">
    <property type="entry name" value="PRK06076.1-1"/>
    <property type="match status" value="1"/>
</dbReference>
<keyword evidence="2 5" id="KW-0812">Transmembrane</keyword>
<feature type="transmembrane region" description="Helical" evidence="5">
    <location>
        <begin position="7"/>
        <end position="25"/>
    </location>
</feature>
<feature type="transmembrane region" description="Helical" evidence="5">
    <location>
        <begin position="261"/>
        <end position="281"/>
    </location>
</feature>
<accession>A9ELD7</accession>
<keyword evidence="5" id="KW-1278">Translocase</keyword>
<comment type="subcellular location">
    <subcellularLocation>
        <location evidence="5 6">Cell membrane</location>
        <topology evidence="5 6">Multi-pass membrane protein</topology>
    </subcellularLocation>
    <subcellularLocation>
        <location evidence="1">Membrane</location>
        <topology evidence="1">Multi-pass membrane protein</topology>
    </subcellularLocation>
</comment>
<dbReference type="AlphaFoldDB" id="A9ELD7"/>
<sequence length="318" mass="35531">MIILYEVLLVPTSVLLLLLLCAAWSTWLERRLLAVWQDRLGPNRVGPMGLLQVVADMIKIFTKEDWIPPFADKALFVIAPMILMIMTLLGFAIIPFSPNIQIANFDNALLFILALSSLSVYSIMLAGFSSNSKYALLGAMRTAAQMLSYEVFMGLALMGVVIITGSFSLNDIVAAQENYWFILSQPLGFVLFLIAGVAEIHRAPFDLPEAETEIVAGFHTEYSSIKFGMFFIGEYLGVIFISALITTLYFGGWQGPVLPPIIWFLLKTGSFVVFFILLRAAIPRPRYDQLMRLGWTVLLPLTLLNLMLTALWQLTLGF</sequence>
<organism evidence="7 8">
    <name type="scientific">Shewanella benthica KT99</name>
    <dbReference type="NCBI Taxonomy" id="314608"/>
    <lineage>
        <taxon>Bacteria</taxon>
        <taxon>Pseudomonadati</taxon>
        <taxon>Pseudomonadota</taxon>
        <taxon>Gammaproteobacteria</taxon>
        <taxon>Alteromonadales</taxon>
        <taxon>Shewanellaceae</taxon>
        <taxon>Shewanella</taxon>
    </lineage>
</organism>
<proteinExistence type="inferred from homology"/>
<feature type="transmembrane region" description="Helical" evidence="5">
    <location>
        <begin position="293"/>
        <end position="314"/>
    </location>
</feature>
<keyword evidence="8" id="KW-1185">Reference proteome</keyword>
<evidence type="ECO:0000256" key="3">
    <source>
        <dbReference type="ARBA" id="ARBA00022989"/>
    </source>
</evidence>
<feature type="transmembrane region" description="Helical" evidence="5">
    <location>
        <begin position="74"/>
        <end position="96"/>
    </location>
</feature>
<dbReference type="InterPro" id="IPR018086">
    <property type="entry name" value="NADH_UbQ_OxRdtase_su1_CS"/>
</dbReference>
<keyword evidence="7" id="KW-0560">Oxidoreductase</keyword>
<keyword evidence="5 6" id="KW-0520">NAD</keyword>
<comment type="function">
    <text evidence="5">NDH-1 shuttles electrons from NADH, via FMN and iron-sulfur (Fe-S) centers, to quinones in the respiratory chain. The immediate electron acceptor for the enzyme in this species is believed to be ubiquinone. Couples the redox reaction to proton translocation (for every two electrons transferred, four hydrogen ions are translocated across the cytoplasmic membrane), and thus conserves the redox energy in a proton gradient. This subunit may bind ubiquinone.</text>
</comment>
<evidence type="ECO:0000256" key="6">
    <source>
        <dbReference type="RuleBase" id="RU000471"/>
    </source>
</evidence>
<keyword evidence="5" id="KW-0830">Ubiquinone</keyword>
<evidence type="ECO:0000256" key="5">
    <source>
        <dbReference type="HAMAP-Rule" id="MF_01350"/>
    </source>
</evidence>
<keyword evidence="5" id="KW-0874">Quinone</keyword>
<dbReference type="RefSeq" id="WP_005501938.1">
    <property type="nucleotide sequence ID" value="NZ_ABIC01000040.1"/>
</dbReference>
<comment type="similarity">
    <text evidence="5 6">Belongs to the complex I subunit 1 family.</text>
</comment>
<evidence type="ECO:0000313" key="7">
    <source>
        <dbReference type="EMBL" id="EDP99430.1"/>
    </source>
</evidence>
<dbReference type="HAMAP" id="MF_01350">
    <property type="entry name" value="NDH1_NuoH"/>
    <property type="match status" value="1"/>
</dbReference>
<dbReference type="PROSITE" id="PS00667">
    <property type="entry name" value="COMPLEX1_ND1_1"/>
    <property type="match status" value="1"/>
</dbReference>
<protein>
    <recommendedName>
        <fullName evidence="5">NADH-quinone oxidoreductase subunit H</fullName>
        <ecNumber evidence="5">7.1.1.-</ecNumber>
    </recommendedName>
    <alternativeName>
        <fullName evidence="5">NADH dehydrogenase I subunit H</fullName>
    </alternativeName>
    <alternativeName>
        <fullName evidence="5">NDH-1 subunit H</fullName>
    </alternativeName>
</protein>
<dbReference type="EC" id="7.1.1.-" evidence="5"/>
<dbReference type="NCBIfam" id="NF004741">
    <property type="entry name" value="PRK06076.1-2"/>
    <property type="match status" value="1"/>
</dbReference>
<dbReference type="GO" id="GO:0016655">
    <property type="term" value="F:oxidoreductase activity, acting on NAD(P)H, quinone or similar compound as acceptor"/>
    <property type="evidence" value="ECO:0007669"/>
    <property type="project" value="UniProtKB-UniRule"/>
</dbReference>
<comment type="caution">
    <text evidence="5">Lacks conserved residue(s) required for the propagation of feature annotation.</text>
</comment>
<dbReference type="GO" id="GO:0009060">
    <property type="term" value="P:aerobic respiration"/>
    <property type="evidence" value="ECO:0007669"/>
    <property type="project" value="TreeGrafter"/>
</dbReference>
<keyword evidence="3 5" id="KW-1133">Transmembrane helix</keyword>
<dbReference type="GO" id="GO:0005886">
    <property type="term" value="C:plasma membrane"/>
    <property type="evidence" value="ECO:0007669"/>
    <property type="project" value="UniProtKB-SubCell"/>
</dbReference>
<gene>
    <name evidence="5" type="primary">nuoH</name>
    <name evidence="7" type="ORF">KT99_14760</name>
</gene>
<evidence type="ECO:0000256" key="2">
    <source>
        <dbReference type="ARBA" id="ARBA00022692"/>
    </source>
</evidence>
<dbReference type="Pfam" id="PF00146">
    <property type="entry name" value="NADHdh"/>
    <property type="match status" value="1"/>
</dbReference>
<dbReference type="PANTHER" id="PTHR11432:SF3">
    <property type="entry name" value="NADH-UBIQUINONE OXIDOREDUCTASE CHAIN 1"/>
    <property type="match status" value="1"/>
</dbReference>
<comment type="catalytic activity">
    <reaction evidence="5">
        <text>a quinone + NADH + 5 H(+)(in) = a quinol + NAD(+) + 4 H(+)(out)</text>
        <dbReference type="Rhea" id="RHEA:57888"/>
        <dbReference type="ChEBI" id="CHEBI:15378"/>
        <dbReference type="ChEBI" id="CHEBI:24646"/>
        <dbReference type="ChEBI" id="CHEBI:57540"/>
        <dbReference type="ChEBI" id="CHEBI:57945"/>
        <dbReference type="ChEBI" id="CHEBI:132124"/>
    </reaction>
</comment>
<dbReference type="STRING" id="314608.KT99_14760"/>
<dbReference type="InterPro" id="IPR001694">
    <property type="entry name" value="NADH_UbQ_OxRdtase_su1/FPO"/>
</dbReference>
<dbReference type="GO" id="GO:0003954">
    <property type="term" value="F:NADH dehydrogenase activity"/>
    <property type="evidence" value="ECO:0007669"/>
    <property type="project" value="TreeGrafter"/>
</dbReference>
<feature type="transmembrane region" description="Helical" evidence="5">
    <location>
        <begin position="108"/>
        <end position="128"/>
    </location>
</feature>
<keyword evidence="5" id="KW-1003">Cell membrane</keyword>
<comment type="caution">
    <text evidence="7">The sequence shown here is derived from an EMBL/GenBank/DDBJ whole genome shotgun (WGS) entry which is preliminary data.</text>
</comment>
<dbReference type="PROSITE" id="PS00668">
    <property type="entry name" value="COMPLEX1_ND1_2"/>
    <property type="match status" value="1"/>
</dbReference>
<evidence type="ECO:0000256" key="4">
    <source>
        <dbReference type="ARBA" id="ARBA00023136"/>
    </source>
</evidence>
<evidence type="ECO:0000313" key="8">
    <source>
        <dbReference type="Proteomes" id="UP000005839"/>
    </source>
</evidence>
<name>A9ELD7_9GAMM</name>